<reference evidence="1" key="1">
    <citation type="submission" date="2018-05" db="EMBL/GenBank/DDBJ databases">
        <authorList>
            <person name="Lanie J.A."/>
            <person name="Ng W.-L."/>
            <person name="Kazmierczak K.M."/>
            <person name="Andrzejewski T.M."/>
            <person name="Davidsen T.M."/>
            <person name="Wayne K.J."/>
            <person name="Tettelin H."/>
            <person name="Glass J.I."/>
            <person name="Rusch D."/>
            <person name="Podicherti R."/>
            <person name="Tsui H.-C.T."/>
            <person name="Winkler M.E."/>
        </authorList>
    </citation>
    <scope>NUCLEOTIDE SEQUENCE</scope>
</reference>
<proteinExistence type="predicted"/>
<accession>A0A383EE55</accession>
<sequence>MKYFFSIFSLSSIIFFISCSSEKEIERTLPTPNEDLISHSSEFVKEIIEVTEGVYVAVGYSLANSIL</sequence>
<dbReference type="AlphaFoldDB" id="A0A383EE55"/>
<name>A0A383EE55_9ZZZZ</name>
<dbReference type="EMBL" id="UINC01224840">
    <property type="protein sequence ID" value="SVE54625.1"/>
    <property type="molecule type" value="Genomic_DNA"/>
</dbReference>
<organism evidence="1">
    <name type="scientific">marine metagenome</name>
    <dbReference type="NCBI Taxonomy" id="408172"/>
    <lineage>
        <taxon>unclassified sequences</taxon>
        <taxon>metagenomes</taxon>
        <taxon>ecological metagenomes</taxon>
    </lineage>
</organism>
<feature type="non-terminal residue" evidence="1">
    <location>
        <position position="67"/>
    </location>
</feature>
<gene>
    <name evidence="1" type="ORF">METZ01_LOCUS507479</name>
</gene>
<evidence type="ECO:0000313" key="1">
    <source>
        <dbReference type="EMBL" id="SVE54625.1"/>
    </source>
</evidence>
<protein>
    <submittedName>
        <fullName evidence="1">Uncharacterized protein</fullName>
    </submittedName>
</protein>
<dbReference type="PROSITE" id="PS51257">
    <property type="entry name" value="PROKAR_LIPOPROTEIN"/>
    <property type="match status" value="1"/>
</dbReference>